<dbReference type="STRING" id="1121003.SAMN03080618_02382"/>
<evidence type="ECO:0000313" key="10">
    <source>
        <dbReference type="Proteomes" id="UP000242763"/>
    </source>
</evidence>
<dbReference type="AlphaFoldDB" id="A0A1I3PNA8"/>
<evidence type="ECO:0000256" key="6">
    <source>
        <dbReference type="ARBA" id="ARBA00023136"/>
    </source>
</evidence>
<keyword evidence="6 7" id="KW-0472">Membrane</keyword>
<dbReference type="EMBL" id="FORF01000013">
    <property type="protein sequence ID" value="SFJ23234.1"/>
    <property type="molecule type" value="Genomic_DNA"/>
</dbReference>
<feature type="transmembrane region" description="Helical" evidence="7">
    <location>
        <begin position="146"/>
        <end position="167"/>
    </location>
</feature>
<accession>A0A1I3PNA8</accession>
<dbReference type="InterPro" id="IPR000515">
    <property type="entry name" value="MetI-like"/>
</dbReference>
<keyword evidence="3" id="KW-1003">Cell membrane</keyword>
<keyword evidence="2 7" id="KW-0813">Transport</keyword>
<sequence length="277" mass="29986">MPDHALTKVVAASPQRSLWHSVDRLRQSFVGSAIIAVLSVAALLGLWELLAWAYDVPRWLFPRPSDFLNRLVTDWQMIGHHALATSVTILKGFGLGVLIAVPLALAIASVPALERGLYPVIVFLNIMPKTVIGPILIVWFGISPLVAALIVFLMCFFPILVDAISGFKSIDPRLFYISRTMGASSLQGFFKFRLPAAMPHIFSGMRIGVVKAVEGVIVAEFIASNAGIGFMILQASAYMDVSLMFAGLIAAAIVALAFNSLMSIAGRILMPWANTAY</sequence>
<organism evidence="9 10">
    <name type="scientific">Aquamicrobium aerolatum DSM 21857</name>
    <dbReference type="NCBI Taxonomy" id="1121003"/>
    <lineage>
        <taxon>Bacteria</taxon>
        <taxon>Pseudomonadati</taxon>
        <taxon>Pseudomonadota</taxon>
        <taxon>Alphaproteobacteria</taxon>
        <taxon>Hyphomicrobiales</taxon>
        <taxon>Phyllobacteriaceae</taxon>
        <taxon>Aerobium</taxon>
    </lineage>
</organism>
<gene>
    <name evidence="9" type="ORF">SAMN03080618_02382</name>
</gene>
<feature type="transmembrane region" description="Helical" evidence="7">
    <location>
        <begin position="93"/>
        <end position="113"/>
    </location>
</feature>
<dbReference type="Gene3D" id="1.10.3720.10">
    <property type="entry name" value="MetI-like"/>
    <property type="match status" value="1"/>
</dbReference>
<feature type="domain" description="ABC transmembrane type-1" evidence="8">
    <location>
        <begin position="82"/>
        <end position="266"/>
    </location>
</feature>
<dbReference type="SUPFAM" id="SSF161098">
    <property type="entry name" value="MetI-like"/>
    <property type="match status" value="1"/>
</dbReference>
<protein>
    <submittedName>
        <fullName evidence="9">NitT/TauT family transport system permease protein</fullName>
    </submittedName>
</protein>
<name>A0A1I3PNA8_9HYPH</name>
<feature type="transmembrane region" description="Helical" evidence="7">
    <location>
        <begin position="120"/>
        <end position="140"/>
    </location>
</feature>
<proteinExistence type="inferred from homology"/>
<comment type="similarity">
    <text evidence="7">Belongs to the binding-protein-dependent transport system permease family.</text>
</comment>
<dbReference type="CDD" id="cd06261">
    <property type="entry name" value="TM_PBP2"/>
    <property type="match status" value="1"/>
</dbReference>
<evidence type="ECO:0000256" key="4">
    <source>
        <dbReference type="ARBA" id="ARBA00022692"/>
    </source>
</evidence>
<keyword evidence="5 7" id="KW-1133">Transmembrane helix</keyword>
<reference evidence="10" key="1">
    <citation type="submission" date="2016-10" db="EMBL/GenBank/DDBJ databases">
        <authorList>
            <person name="Varghese N."/>
            <person name="Submissions S."/>
        </authorList>
    </citation>
    <scope>NUCLEOTIDE SEQUENCE [LARGE SCALE GENOMIC DNA]</scope>
    <source>
        <strain evidence="10">DSM 21857</strain>
    </source>
</reference>
<feature type="transmembrane region" description="Helical" evidence="7">
    <location>
        <begin position="29"/>
        <end position="54"/>
    </location>
</feature>
<dbReference type="GO" id="GO:0005886">
    <property type="term" value="C:plasma membrane"/>
    <property type="evidence" value="ECO:0007669"/>
    <property type="project" value="UniProtKB-SubCell"/>
</dbReference>
<dbReference type="InterPro" id="IPR035906">
    <property type="entry name" value="MetI-like_sf"/>
</dbReference>
<evidence type="ECO:0000313" key="9">
    <source>
        <dbReference type="EMBL" id="SFJ23234.1"/>
    </source>
</evidence>
<keyword evidence="10" id="KW-1185">Reference proteome</keyword>
<dbReference type="PROSITE" id="PS50928">
    <property type="entry name" value="ABC_TM1"/>
    <property type="match status" value="1"/>
</dbReference>
<comment type="subcellular location">
    <subcellularLocation>
        <location evidence="1 7">Cell membrane</location>
        <topology evidence="1 7">Multi-pass membrane protein</topology>
    </subcellularLocation>
</comment>
<feature type="transmembrane region" description="Helical" evidence="7">
    <location>
        <begin position="241"/>
        <end position="261"/>
    </location>
</feature>
<evidence type="ECO:0000256" key="3">
    <source>
        <dbReference type="ARBA" id="ARBA00022475"/>
    </source>
</evidence>
<evidence type="ECO:0000256" key="2">
    <source>
        <dbReference type="ARBA" id="ARBA00022448"/>
    </source>
</evidence>
<dbReference type="Pfam" id="PF00528">
    <property type="entry name" value="BPD_transp_1"/>
    <property type="match status" value="1"/>
</dbReference>
<dbReference type="PANTHER" id="PTHR30151:SF0">
    <property type="entry name" value="ABC TRANSPORTER PERMEASE PROTEIN MJ0413-RELATED"/>
    <property type="match status" value="1"/>
</dbReference>
<dbReference type="GO" id="GO:0055085">
    <property type="term" value="P:transmembrane transport"/>
    <property type="evidence" value="ECO:0007669"/>
    <property type="project" value="InterPro"/>
</dbReference>
<evidence type="ECO:0000256" key="5">
    <source>
        <dbReference type="ARBA" id="ARBA00022989"/>
    </source>
</evidence>
<dbReference type="PANTHER" id="PTHR30151">
    <property type="entry name" value="ALKANE SULFONATE ABC TRANSPORTER-RELATED, MEMBRANE SUBUNIT"/>
    <property type="match status" value="1"/>
</dbReference>
<evidence type="ECO:0000256" key="1">
    <source>
        <dbReference type="ARBA" id="ARBA00004651"/>
    </source>
</evidence>
<feature type="transmembrane region" description="Helical" evidence="7">
    <location>
        <begin position="215"/>
        <end position="235"/>
    </location>
</feature>
<keyword evidence="4 7" id="KW-0812">Transmembrane</keyword>
<evidence type="ECO:0000259" key="8">
    <source>
        <dbReference type="PROSITE" id="PS50928"/>
    </source>
</evidence>
<dbReference type="RefSeq" id="WP_175556703.1">
    <property type="nucleotide sequence ID" value="NZ_FORF01000013.1"/>
</dbReference>
<dbReference type="Proteomes" id="UP000242763">
    <property type="component" value="Unassembled WGS sequence"/>
</dbReference>
<evidence type="ECO:0000256" key="7">
    <source>
        <dbReference type="RuleBase" id="RU363032"/>
    </source>
</evidence>